<protein>
    <submittedName>
        <fullName evidence="2">22293_t:CDS:1</fullName>
    </submittedName>
</protein>
<feature type="region of interest" description="Disordered" evidence="1">
    <location>
        <begin position="1"/>
        <end position="46"/>
    </location>
</feature>
<evidence type="ECO:0000256" key="1">
    <source>
        <dbReference type="SAM" id="MobiDB-lite"/>
    </source>
</evidence>
<evidence type="ECO:0000313" key="2">
    <source>
        <dbReference type="EMBL" id="CAG8520546.1"/>
    </source>
</evidence>
<dbReference type="EMBL" id="CAJVQB010001094">
    <property type="protein sequence ID" value="CAG8520546.1"/>
    <property type="molecule type" value="Genomic_DNA"/>
</dbReference>
<feature type="region of interest" description="Disordered" evidence="1">
    <location>
        <begin position="73"/>
        <end position="92"/>
    </location>
</feature>
<evidence type="ECO:0000313" key="3">
    <source>
        <dbReference type="Proteomes" id="UP000789901"/>
    </source>
</evidence>
<gene>
    <name evidence="2" type="ORF">GMARGA_LOCUS3132</name>
</gene>
<reference evidence="2 3" key="1">
    <citation type="submission" date="2021-06" db="EMBL/GenBank/DDBJ databases">
        <authorList>
            <person name="Kallberg Y."/>
            <person name="Tangrot J."/>
            <person name="Rosling A."/>
        </authorList>
    </citation>
    <scope>NUCLEOTIDE SEQUENCE [LARGE SCALE GENOMIC DNA]</scope>
    <source>
        <strain evidence="2 3">120-4 pot B 10/14</strain>
    </source>
</reference>
<feature type="compositionally biased region" description="Basic and acidic residues" evidence="1">
    <location>
        <begin position="1"/>
        <end position="14"/>
    </location>
</feature>
<feature type="compositionally biased region" description="Polar residues" evidence="1">
    <location>
        <begin position="74"/>
        <end position="92"/>
    </location>
</feature>
<sequence length="246" mass="28423">MEIDRLLEHMDKKSKTTNTNKAFIVEPTESSPMDKMIIESGGGHEPPKNTKLIMKLLHNNLYIVLTHGEDLHNTGHTLPQQTGQTQVNPNASESTIEELTDNVQTIDNEGSEAWPKIVKDRLAQQHIEHRELNIDTKKLSTESKDPKLNNINTFPITDEVKYKLFIEEIARDFQVPELLPPAYTKINYIEKPELLWDFREIEEQISSYQSNPQRSNLEPLREEIKSIENALQIPIVDYDKINNMLE</sequence>
<name>A0ABN7U9M8_GIGMA</name>
<keyword evidence="3" id="KW-1185">Reference proteome</keyword>
<accession>A0ABN7U9M8</accession>
<dbReference type="Proteomes" id="UP000789901">
    <property type="component" value="Unassembled WGS sequence"/>
</dbReference>
<organism evidence="2 3">
    <name type="scientific">Gigaspora margarita</name>
    <dbReference type="NCBI Taxonomy" id="4874"/>
    <lineage>
        <taxon>Eukaryota</taxon>
        <taxon>Fungi</taxon>
        <taxon>Fungi incertae sedis</taxon>
        <taxon>Mucoromycota</taxon>
        <taxon>Glomeromycotina</taxon>
        <taxon>Glomeromycetes</taxon>
        <taxon>Diversisporales</taxon>
        <taxon>Gigasporaceae</taxon>
        <taxon>Gigaspora</taxon>
    </lineage>
</organism>
<comment type="caution">
    <text evidence="2">The sequence shown here is derived from an EMBL/GenBank/DDBJ whole genome shotgun (WGS) entry which is preliminary data.</text>
</comment>
<proteinExistence type="predicted"/>